<name>T1GJS0_MEGSC</name>
<dbReference type="Proteomes" id="UP000015102">
    <property type="component" value="Unassembled WGS sequence"/>
</dbReference>
<organism evidence="1 2">
    <name type="scientific">Megaselia scalaris</name>
    <name type="common">Humpbacked fly</name>
    <name type="synonym">Phora scalaris</name>
    <dbReference type="NCBI Taxonomy" id="36166"/>
    <lineage>
        <taxon>Eukaryota</taxon>
        <taxon>Metazoa</taxon>
        <taxon>Ecdysozoa</taxon>
        <taxon>Arthropoda</taxon>
        <taxon>Hexapoda</taxon>
        <taxon>Insecta</taxon>
        <taxon>Pterygota</taxon>
        <taxon>Neoptera</taxon>
        <taxon>Endopterygota</taxon>
        <taxon>Diptera</taxon>
        <taxon>Brachycera</taxon>
        <taxon>Muscomorpha</taxon>
        <taxon>Platypezoidea</taxon>
        <taxon>Phoridae</taxon>
        <taxon>Megaseliini</taxon>
        <taxon>Megaselia</taxon>
    </lineage>
</organism>
<accession>T1GJS0</accession>
<dbReference type="EnsemblMetazoa" id="MESCA003723-RA">
    <property type="protein sequence ID" value="MESCA003723-PA"/>
    <property type="gene ID" value="MESCA003723"/>
</dbReference>
<protein>
    <submittedName>
        <fullName evidence="1">Uncharacterized protein</fullName>
    </submittedName>
</protein>
<evidence type="ECO:0000313" key="2">
    <source>
        <dbReference type="Proteomes" id="UP000015102"/>
    </source>
</evidence>
<keyword evidence="2" id="KW-1185">Reference proteome</keyword>
<reference evidence="1" key="2">
    <citation type="submission" date="2015-06" db="UniProtKB">
        <authorList>
            <consortium name="EnsemblMetazoa"/>
        </authorList>
    </citation>
    <scope>IDENTIFICATION</scope>
</reference>
<dbReference type="HOGENOM" id="CLU_3261078_0_0_1"/>
<dbReference type="AlphaFoldDB" id="T1GJS0"/>
<dbReference type="EMBL" id="CAQQ02141405">
    <property type="status" value="NOT_ANNOTATED_CDS"/>
    <property type="molecule type" value="Genomic_DNA"/>
</dbReference>
<dbReference type="EMBL" id="CAQQ02141406">
    <property type="status" value="NOT_ANNOTATED_CDS"/>
    <property type="molecule type" value="Genomic_DNA"/>
</dbReference>
<reference evidence="2" key="1">
    <citation type="submission" date="2013-02" db="EMBL/GenBank/DDBJ databases">
        <authorList>
            <person name="Hughes D."/>
        </authorList>
    </citation>
    <scope>NUCLEOTIDE SEQUENCE</scope>
    <source>
        <strain>Durham</strain>
        <strain evidence="2">NC isolate 2 -- Noor lab</strain>
    </source>
</reference>
<evidence type="ECO:0000313" key="1">
    <source>
        <dbReference type="EnsemblMetazoa" id="MESCA003723-PA"/>
    </source>
</evidence>
<proteinExistence type="predicted"/>
<sequence length="42" mass="4817">MNLVDITTLPRIPQTQYLRNSPPKSSRKILWVIFGSICENGE</sequence>